<protein>
    <submittedName>
        <fullName evidence="12">General secretion pathway protein GspL</fullName>
    </submittedName>
</protein>
<evidence type="ECO:0000256" key="2">
    <source>
        <dbReference type="ARBA" id="ARBA00005318"/>
    </source>
</evidence>
<evidence type="ECO:0000256" key="5">
    <source>
        <dbReference type="ARBA" id="ARBA00022519"/>
    </source>
</evidence>
<gene>
    <name evidence="12" type="ORF">FOB72_15795</name>
</gene>
<organism evidence="12 13">
    <name type="scientific">Cupriavidus pauculus</name>
    <dbReference type="NCBI Taxonomy" id="82633"/>
    <lineage>
        <taxon>Bacteria</taxon>
        <taxon>Pseudomonadati</taxon>
        <taxon>Pseudomonadota</taxon>
        <taxon>Betaproteobacteria</taxon>
        <taxon>Burkholderiales</taxon>
        <taxon>Burkholderiaceae</taxon>
        <taxon>Cupriavidus</taxon>
    </lineage>
</organism>
<evidence type="ECO:0000256" key="8">
    <source>
        <dbReference type="ARBA" id="ARBA00022989"/>
    </source>
</evidence>
<reference evidence="12 13" key="1">
    <citation type="submission" date="2019-09" db="EMBL/GenBank/DDBJ databases">
        <title>FDA dAtabase for Regulatory Grade micrObial Sequences (FDA-ARGOS): Supporting development and validation of Infectious Disease Dx tests.</title>
        <authorList>
            <person name="Sciortino C."/>
            <person name="Tallon L."/>
            <person name="Sadzewicz L."/>
            <person name="Vavikolanu K."/>
            <person name="Mehta A."/>
            <person name="Aluvathingal J."/>
            <person name="Nadendla S."/>
            <person name="Nandy P."/>
            <person name="Geyer C."/>
            <person name="Yan Y."/>
            <person name="Sichtig H."/>
        </authorList>
    </citation>
    <scope>NUCLEOTIDE SEQUENCE [LARGE SCALE GENOMIC DNA]</scope>
    <source>
        <strain evidence="12 13">FDAARGOS_664</strain>
    </source>
</reference>
<proteinExistence type="inferred from homology"/>
<keyword evidence="3" id="KW-0813">Transport</keyword>
<keyword evidence="4" id="KW-1003">Cell membrane</keyword>
<dbReference type="EMBL" id="CP044065">
    <property type="protein sequence ID" value="QET03369.1"/>
    <property type="molecule type" value="Genomic_DNA"/>
</dbReference>
<keyword evidence="9" id="KW-0472">Membrane</keyword>
<dbReference type="AlphaFoldDB" id="A0A5P2H7P9"/>
<dbReference type="InterPro" id="IPR007812">
    <property type="entry name" value="T2SS_protein-GspL"/>
</dbReference>
<evidence type="ECO:0000256" key="10">
    <source>
        <dbReference type="SAM" id="MobiDB-lite"/>
    </source>
</evidence>
<evidence type="ECO:0000313" key="13">
    <source>
        <dbReference type="Proteomes" id="UP000322822"/>
    </source>
</evidence>
<evidence type="ECO:0000256" key="9">
    <source>
        <dbReference type="ARBA" id="ARBA00023136"/>
    </source>
</evidence>
<dbReference type="SUPFAM" id="SSF53067">
    <property type="entry name" value="Actin-like ATPase domain"/>
    <property type="match status" value="1"/>
</dbReference>
<name>A0A5P2H7P9_9BURK</name>
<dbReference type="OrthoDB" id="8557903at2"/>
<dbReference type="InterPro" id="IPR043129">
    <property type="entry name" value="ATPase_NBD"/>
</dbReference>
<evidence type="ECO:0000256" key="1">
    <source>
        <dbReference type="ARBA" id="ARBA00004533"/>
    </source>
</evidence>
<dbReference type="GO" id="GO:0009276">
    <property type="term" value="C:Gram-negative-bacterium-type cell wall"/>
    <property type="evidence" value="ECO:0007669"/>
    <property type="project" value="InterPro"/>
</dbReference>
<dbReference type="NCBIfam" id="TIGR01709">
    <property type="entry name" value="typeII_sec_gspL"/>
    <property type="match status" value="1"/>
</dbReference>
<dbReference type="Proteomes" id="UP000322822">
    <property type="component" value="Chromosome 1"/>
</dbReference>
<evidence type="ECO:0000259" key="11">
    <source>
        <dbReference type="Pfam" id="PF12693"/>
    </source>
</evidence>
<dbReference type="GO" id="GO:0015628">
    <property type="term" value="P:protein secretion by the type II secretion system"/>
    <property type="evidence" value="ECO:0007669"/>
    <property type="project" value="InterPro"/>
</dbReference>
<keyword evidence="5" id="KW-0997">Cell inner membrane</keyword>
<comment type="subcellular location">
    <subcellularLocation>
        <location evidence="1">Cell inner membrane</location>
    </subcellularLocation>
</comment>
<keyword evidence="7" id="KW-0653">Protein transport</keyword>
<feature type="region of interest" description="Disordered" evidence="10">
    <location>
        <begin position="489"/>
        <end position="525"/>
    </location>
</feature>
<dbReference type="Gene3D" id="3.30.420.380">
    <property type="match status" value="1"/>
</dbReference>
<evidence type="ECO:0000256" key="6">
    <source>
        <dbReference type="ARBA" id="ARBA00022692"/>
    </source>
</evidence>
<evidence type="ECO:0000256" key="7">
    <source>
        <dbReference type="ARBA" id="ARBA00022927"/>
    </source>
</evidence>
<keyword evidence="8" id="KW-1133">Transmembrane helix</keyword>
<evidence type="ECO:0000313" key="12">
    <source>
        <dbReference type="EMBL" id="QET03369.1"/>
    </source>
</evidence>
<feature type="region of interest" description="Disordered" evidence="10">
    <location>
        <begin position="184"/>
        <end position="215"/>
    </location>
</feature>
<dbReference type="RefSeq" id="WP_150373479.1">
    <property type="nucleotide sequence ID" value="NZ_CP044065.1"/>
</dbReference>
<feature type="domain" description="GspL periplasmic" evidence="11">
    <location>
        <begin position="362"/>
        <end position="475"/>
    </location>
</feature>
<evidence type="ECO:0000256" key="4">
    <source>
        <dbReference type="ARBA" id="ARBA00022475"/>
    </source>
</evidence>
<dbReference type="GO" id="GO:0005886">
    <property type="term" value="C:plasma membrane"/>
    <property type="evidence" value="ECO:0007669"/>
    <property type="project" value="UniProtKB-SubCell"/>
</dbReference>
<keyword evidence="6" id="KW-0812">Transmembrane</keyword>
<dbReference type="InterPro" id="IPR025691">
    <property type="entry name" value="GspL_pp_dom"/>
</dbReference>
<dbReference type="GO" id="GO:0015627">
    <property type="term" value="C:type II protein secretion system complex"/>
    <property type="evidence" value="ECO:0007669"/>
    <property type="project" value="InterPro"/>
</dbReference>
<accession>A0A5P2H7P9</accession>
<dbReference type="Pfam" id="PF12693">
    <property type="entry name" value="GspL_C"/>
    <property type="match status" value="1"/>
</dbReference>
<evidence type="ECO:0000256" key="3">
    <source>
        <dbReference type="ARBA" id="ARBA00022448"/>
    </source>
</evidence>
<comment type="similarity">
    <text evidence="2">Belongs to the GSP L family.</text>
</comment>
<sequence length="525" mass="56750">MSTTLYVRLPQRPHDQPQPWQLGAMPFALVRTPVGDKSRRVGDASALDLLREGHASVSELPAADRLVLIVAASDVLLTTAMVPPLPPARLKLALPNLVEDALATDAQPCHIAIGPGLEPGAPPRGARRRLLMVADRAWLRAVLDAFADHKHRRRHVVPAQLCIPLTPLASPQVLRKYEPKLATATEGADAEVDPLADPEDESEDQGADQRAIDGASNGAGVAAGGAAVAPVQLATLVVEGATAALADSASLLENAPATRIGNGRLWQVTVRTGAYDGYGLLLGDDALAAWQALAPAGRWHGDRAALAHAPVPALYERRHTGRAPRPLDDWRVWLEGAEDCLRQRDLDLAQFEFAQGRIDRWNLRAWRLPLVLACGVLLVQLIGMNVHWLMLRKERDQLEAAQTQALRTAFPQIPVVIDPPLQMRRQVEQLRLASGRSTPDDFLPLADRFASAARSLAPDALQALEYRGHTLYVTLKPGTDTNALRNSVRQSGLQMDEDKNPPDAMTRATGTPGPAGSRWTVKPGS</sequence>
<feature type="compositionally biased region" description="Acidic residues" evidence="10">
    <location>
        <begin position="188"/>
        <end position="206"/>
    </location>
</feature>